<gene>
    <name evidence="8" type="ORF">N0A02_17295</name>
</gene>
<evidence type="ECO:0000256" key="3">
    <source>
        <dbReference type="ARBA" id="ARBA00023082"/>
    </source>
</evidence>
<dbReference type="NCBIfam" id="TIGR02937">
    <property type="entry name" value="sigma70-ECF"/>
    <property type="match status" value="1"/>
</dbReference>
<evidence type="ECO:0000313" key="9">
    <source>
        <dbReference type="Proteomes" id="UP001469089"/>
    </source>
</evidence>
<evidence type="ECO:0000259" key="7">
    <source>
        <dbReference type="Pfam" id="PF08281"/>
    </source>
</evidence>
<evidence type="ECO:0000256" key="5">
    <source>
        <dbReference type="ARBA" id="ARBA00023163"/>
    </source>
</evidence>
<keyword evidence="9" id="KW-1185">Reference proteome</keyword>
<protein>
    <submittedName>
        <fullName evidence="8">Sigma-70 family RNA polymerase sigma factor</fullName>
    </submittedName>
</protein>
<comment type="similarity">
    <text evidence="1">Belongs to the sigma-70 factor family. ECF subfamily.</text>
</comment>
<dbReference type="InterPro" id="IPR039425">
    <property type="entry name" value="RNA_pol_sigma-70-like"/>
</dbReference>
<dbReference type="EMBL" id="JAOALG010000001">
    <property type="protein sequence ID" value="MEQ5841185.1"/>
    <property type="molecule type" value="Genomic_DNA"/>
</dbReference>
<keyword evidence="2" id="KW-0805">Transcription regulation</keyword>
<dbReference type="Gene3D" id="1.10.10.10">
    <property type="entry name" value="Winged helix-like DNA-binding domain superfamily/Winged helix DNA-binding domain"/>
    <property type="match status" value="1"/>
</dbReference>
<evidence type="ECO:0000256" key="2">
    <source>
        <dbReference type="ARBA" id="ARBA00023015"/>
    </source>
</evidence>
<name>A0ABV1LR83_9BURK</name>
<keyword evidence="3" id="KW-0731">Sigma factor</keyword>
<dbReference type="InterPro" id="IPR013324">
    <property type="entry name" value="RNA_pol_sigma_r3/r4-like"/>
</dbReference>
<feature type="domain" description="RNA polymerase sigma factor 70 region 4 type 2" evidence="7">
    <location>
        <begin position="129"/>
        <end position="169"/>
    </location>
</feature>
<accession>A0ABV1LR83</accession>
<dbReference type="Proteomes" id="UP001469089">
    <property type="component" value="Unassembled WGS sequence"/>
</dbReference>
<keyword evidence="4" id="KW-0238">DNA-binding</keyword>
<comment type="caution">
    <text evidence="8">The sequence shown here is derived from an EMBL/GenBank/DDBJ whole genome shotgun (WGS) entry which is preliminary data.</text>
</comment>
<dbReference type="SUPFAM" id="SSF88659">
    <property type="entry name" value="Sigma3 and sigma4 domains of RNA polymerase sigma factors"/>
    <property type="match status" value="1"/>
</dbReference>
<feature type="domain" description="RNA polymerase sigma-70 region 2" evidence="6">
    <location>
        <begin position="23"/>
        <end position="86"/>
    </location>
</feature>
<dbReference type="InterPro" id="IPR013325">
    <property type="entry name" value="RNA_pol_sigma_r2"/>
</dbReference>
<dbReference type="PANTHER" id="PTHR43133:SF8">
    <property type="entry name" value="RNA POLYMERASE SIGMA FACTOR HI_1459-RELATED"/>
    <property type="match status" value="1"/>
</dbReference>
<proteinExistence type="inferred from homology"/>
<dbReference type="Pfam" id="PF08281">
    <property type="entry name" value="Sigma70_r4_2"/>
    <property type="match status" value="1"/>
</dbReference>
<organism evidence="8 9">
    <name type="scientific">Paraburkholderia acidicola</name>
    <dbReference type="NCBI Taxonomy" id="1912599"/>
    <lineage>
        <taxon>Bacteria</taxon>
        <taxon>Pseudomonadati</taxon>
        <taxon>Pseudomonadota</taxon>
        <taxon>Betaproteobacteria</taxon>
        <taxon>Burkholderiales</taxon>
        <taxon>Burkholderiaceae</taxon>
        <taxon>Paraburkholderia</taxon>
    </lineage>
</organism>
<evidence type="ECO:0000313" key="8">
    <source>
        <dbReference type="EMBL" id="MEQ5841185.1"/>
    </source>
</evidence>
<dbReference type="InterPro" id="IPR014284">
    <property type="entry name" value="RNA_pol_sigma-70_dom"/>
</dbReference>
<evidence type="ECO:0000259" key="6">
    <source>
        <dbReference type="Pfam" id="PF04542"/>
    </source>
</evidence>
<sequence length="194" mass="22059">MEPPRTPDPMVERDSEITATVVRERARLGNFIRQRVRDPGDAEDILQDVFFEFVEAYRLPAPIEQASAWLFHVARNRIIDRFRKKKELPIADMAGSSDSDDDSEYRLDLALPSQDAGPEAVYARSVLLKALQNALDELPPEQREVFVAHELDGQSFKELAAASGVGVNTLLARKRYAVLHLRKRLQTVYDELEI</sequence>
<dbReference type="InterPro" id="IPR013249">
    <property type="entry name" value="RNA_pol_sigma70_r4_t2"/>
</dbReference>
<dbReference type="Gene3D" id="1.10.1740.10">
    <property type="match status" value="1"/>
</dbReference>
<dbReference type="Pfam" id="PF04542">
    <property type="entry name" value="Sigma70_r2"/>
    <property type="match status" value="1"/>
</dbReference>
<dbReference type="PANTHER" id="PTHR43133">
    <property type="entry name" value="RNA POLYMERASE ECF-TYPE SIGMA FACTO"/>
    <property type="match status" value="1"/>
</dbReference>
<evidence type="ECO:0000256" key="1">
    <source>
        <dbReference type="ARBA" id="ARBA00010641"/>
    </source>
</evidence>
<dbReference type="SUPFAM" id="SSF88946">
    <property type="entry name" value="Sigma2 domain of RNA polymerase sigma factors"/>
    <property type="match status" value="1"/>
</dbReference>
<evidence type="ECO:0000256" key="4">
    <source>
        <dbReference type="ARBA" id="ARBA00023125"/>
    </source>
</evidence>
<dbReference type="RefSeq" id="WP_349543143.1">
    <property type="nucleotide sequence ID" value="NZ_JAOALG010000001.1"/>
</dbReference>
<dbReference type="InterPro" id="IPR036388">
    <property type="entry name" value="WH-like_DNA-bd_sf"/>
</dbReference>
<keyword evidence="5" id="KW-0804">Transcription</keyword>
<reference evidence="8 9" key="1">
    <citation type="journal article" date="2024" name="Chem. Sci.">
        <title>Discovery of a lagriamide polyketide by integrated genome mining, isotopic labeling, and untargeted metabolomics.</title>
        <authorList>
            <person name="Fergusson C.H."/>
            <person name="Saulog J."/>
            <person name="Paulo B.S."/>
            <person name="Wilson D.M."/>
            <person name="Liu D.Y."/>
            <person name="Morehouse N.J."/>
            <person name="Waterworth S."/>
            <person name="Barkei J."/>
            <person name="Gray C.A."/>
            <person name="Kwan J.C."/>
            <person name="Eustaquio A.S."/>
            <person name="Linington R.G."/>
        </authorList>
    </citation>
    <scope>NUCLEOTIDE SEQUENCE [LARGE SCALE GENOMIC DNA]</scope>
    <source>
        <strain evidence="8 9">RL17-338-BIF-B</strain>
    </source>
</reference>
<dbReference type="InterPro" id="IPR007627">
    <property type="entry name" value="RNA_pol_sigma70_r2"/>
</dbReference>